<keyword evidence="1" id="KW-1133">Transmembrane helix</keyword>
<evidence type="ECO:0000313" key="3">
    <source>
        <dbReference type="Proteomes" id="UP000028511"/>
    </source>
</evidence>
<dbReference type="EMBL" id="CBSW010000279">
    <property type="protein sequence ID" value="CDG99086.1"/>
    <property type="molecule type" value="Genomic_DNA"/>
</dbReference>
<keyword evidence="1" id="KW-0472">Membrane</keyword>
<reference evidence="2" key="1">
    <citation type="submission" date="2013-07" db="EMBL/GenBank/DDBJ databases">
        <title>Sub-species coevolution in mutualistic symbiosis.</title>
        <authorList>
            <person name="Murfin K."/>
            <person name="Klassen J."/>
            <person name="Lee M."/>
            <person name="Forst S."/>
            <person name="Stock P."/>
            <person name="Goodrich-Blair H."/>
        </authorList>
    </citation>
    <scope>NUCLEOTIDE SEQUENCE [LARGE SCALE GENOMIC DNA]</scope>
    <source>
        <strain evidence="2">Puntauvense</strain>
    </source>
</reference>
<dbReference type="HOGENOM" id="CLU_2978225_0_0_6"/>
<gene>
    <name evidence="2" type="ORF">XBP1_720062</name>
</gene>
<keyword evidence="1" id="KW-0812">Transmembrane</keyword>
<proteinExistence type="predicted"/>
<dbReference type="Proteomes" id="UP000028511">
    <property type="component" value="Unassembled WGS sequence"/>
</dbReference>
<evidence type="ECO:0000256" key="1">
    <source>
        <dbReference type="SAM" id="Phobius"/>
    </source>
</evidence>
<name>A0A077NAD7_XENBV</name>
<comment type="caution">
    <text evidence="2">The sequence shown here is derived from an EMBL/GenBank/DDBJ whole genome shotgun (WGS) entry which is preliminary data.</text>
</comment>
<organism evidence="2 3">
    <name type="scientific">Xenorhabdus bovienii str. puntauvense</name>
    <dbReference type="NCBI Taxonomy" id="1398201"/>
    <lineage>
        <taxon>Bacteria</taxon>
        <taxon>Pseudomonadati</taxon>
        <taxon>Pseudomonadota</taxon>
        <taxon>Gammaproteobacteria</taxon>
        <taxon>Enterobacterales</taxon>
        <taxon>Morganellaceae</taxon>
        <taxon>Xenorhabdus</taxon>
    </lineage>
</organism>
<feature type="transmembrane region" description="Helical" evidence="1">
    <location>
        <begin position="20"/>
        <end position="41"/>
    </location>
</feature>
<dbReference type="AlphaFoldDB" id="A0A077NAD7"/>
<protein>
    <submittedName>
        <fullName evidence="2">Uncharacterized protein</fullName>
    </submittedName>
</protein>
<sequence length="58" mass="6934">MLIFTDLIYYLVKNSTICCILVHLWVYGTVIYFFLTTFYYLPGFDIVHRRIMMTGDKA</sequence>
<evidence type="ECO:0000313" key="2">
    <source>
        <dbReference type="EMBL" id="CDG99086.1"/>
    </source>
</evidence>
<accession>A0A077NAD7</accession>